<dbReference type="InterPro" id="IPR023401">
    <property type="entry name" value="ODC_N"/>
</dbReference>
<evidence type="ECO:0000313" key="2">
    <source>
        <dbReference type="Proteomes" id="UP000318405"/>
    </source>
</evidence>
<dbReference type="GO" id="GO:0005737">
    <property type="term" value="C:cytoplasm"/>
    <property type="evidence" value="ECO:0007669"/>
    <property type="project" value="TreeGrafter"/>
</dbReference>
<evidence type="ECO:0000313" key="1">
    <source>
        <dbReference type="EMBL" id="TSH90504.1"/>
    </source>
</evidence>
<dbReference type="Gene3D" id="3.30.1780.10">
    <property type="entry name" value="ornithine cyclodeaminase, domain 1"/>
    <property type="match status" value="1"/>
</dbReference>
<keyword evidence="2" id="KW-1185">Reference proteome</keyword>
<dbReference type="EMBL" id="VLTJ01000039">
    <property type="protein sequence ID" value="TSH90504.1"/>
    <property type="molecule type" value="Genomic_DNA"/>
</dbReference>
<accession>A0A556AC88</accession>
<gene>
    <name evidence="1" type="ORF">FOZ76_22090</name>
</gene>
<dbReference type="Gene3D" id="3.40.50.720">
    <property type="entry name" value="NAD(P)-binding Rossmann-like Domain"/>
    <property type="match status" value="1"/>
</dbReference>
<sequence length="354" mass="36797">MLHITDDMIDRLVTPERAQQLLRDAFVEFGHGRAAMQARERTQAAGVKLSTLGAVIPGQGVAGAKVYTTIEGRFSFVIVLFSTADGRPLASLDAGAITRLRTAACSVIAARELARPGAATLAVYGFGVQGQSHAREFARAYPLERILVHSPGLDPDLLARMADECGAAVQAADAETAAREADIIVTASRSSTPLFDGGAVRPGTFIAAIGSSLPHTRELDDTALRRAAAIVVEWKPQSLREAGDLLLAGDGAVRAERIVELAELLCGEARPICGEDEILLYKSVGVGLEDIAIAGEAYRLAGPGARRGVDAATSGADVTRADPAGGAATNACARPALSAKLQRCASARIPGSQP</sequence>
<dbReference type="Proteomes" id="UP000318405">
    <property type="component" value="Unassembled WGS sequence"/>
</dbReference>
<dbReference type="InterPro" id="IPR003462">
    <property type="entry name" value="ODC_Mu_crystall"/>
</dbReference>
<name>A0A556AC88_9BURK</name>
<dbReference type="PIRSF" id="PIRSF001439">
    <property type="entry name" value="CryM"/>
    <property type="match status" value="1"/>
</dbReference>
<dbReference type="RefSeq" id="WP_143950421.1">
    <property type="nucleotide sequence ID" value="NZ_BAABMB010000003.1"/>
</dbReference>
<dbReference type="Pfam" id="PF02423">
    <property type="entry name" value="OCD_Mu_crystall"/>
    <property type="match status" value="1"/>
</dbReference>
<proteinExistence type="predicted"/>
<dbReference type="SUPFAM" id="SSF51735">
    <property type="entry name" value="NAD(P)-binding Rossmann-fold domains"/>
    <property type="match status" value="1"/>
</dbReference>
<dbReference type="PANTHER" id="PTHR13812:SF19">
    <property type="entry name" value="KETIMINE REDUCTASE MU-CRYSTALLIN"/>
    <property type="match status" value="1"/>
</dbReference>
<dbReference type="OrthoDB" id="5293744at2"/>
<comment type="caution">
    <text evidence="1">The sequence shown here is derived from an EMBL/GenBank/DDBJ whole genome shotgun (WGS) entry which is preliminary data.</text>
</comment>
<dbReference type="AlphaFoldDB" id="A0A556AC88"/>
<protein>
    <submittedName>
        <fullName evidence="1">Ornithine cyclodeaminase family protein</fullName>
    </submittedName>
</protein>
<dbReference type="InterPro" id="IPR036291">
    <property type="entry name" value="NAD(P)-bd_dom_sf"/>
</dbReference>
<dbReference type="PANTHER" id="PTHR13812">
    <property type="entry name" value="KETIMINE REDUCTASE MU-CRYSTALLIN"/>
    <property type="match status" value="1"/>
</dbReference>
<organism evidence="1 2">
    <name type="scientific">Verticiella sediminum</name>
    <dbReference type="NCBI Taxonomy" id="1247510"/>
    <lineage>
        <taxon>Bacteria</taxon>
        <taxon>Pseudomonadati</taxon>
        <taxon>Pseudomonadota</taxon>
        <taxon>Betaproteobacteria</taxon>
        <taxon>Burkholderiales</taxon>
        <taxon>Alcaligenaceae</taxon>
        <taxon>Verticiella</taxon>
    </lineage>
</organism>
<reference evidence="1 2" key="1">
    <citation type="submission" date="2019-07" db="EMBL/GenBank/DDBJ databases">
        <title>Qingshengfaniella alkalisoli gen. nov., sp. nov., isolated from saline soil.</title>
        <authorList>
            <person name="Xu L."/>
            <person name="Huang X.-X."/>
            <person name="Sun J.-Q."/>
        </authorList>
    </citation>
    <scope>NUCLEOTIDE SEQUENCE [LARGE SCALE GENOMIC DNA]</scope>
    <source>
        <strain evidence="1 2">DSM 27279</strain>
    </source>
</reference>